<dbReference type="InterPro" id="IPR051559">
    <property type="entry name" value="HIF_prolyl_hydroxylases"/>
</dbReference>
<dbReference type="SMART" id="SM00702">
    <property type="entry name" value="P4Hc"/>
    <property type="match status" value="1"/>
</dbReference>
<dbReference type="EMBL" id="CP000083">
    <property type="protein sequence ID" value="AAZ26647.1"/>
    <property type="molecule type" value="Genomic_DNA"/>
</dbReference>
<proteinExistence type="predicted"/>
<keyword evidence="5" id="KW-0560">Oxidoreductase</keyword>
<keyword evidence="2" id="KW-0479">Metal-binding</keyword>
<evidence type="ECO:0000256" key="1">
    <source>
        <dbReference type="ARBA" id="ARBA00001961"/>
    </source>
</evidence>
<evidence type="ECO:0000256" key="4">
    <source>
        <dbReference type="ARBA" id="ARBA00022964"/>
    </source>
</evidence>
<dbReference type="Proteomes" id="UP000000547">
    <property type="component" value="Chromosome"/>
</dbReference>
<keyword evidence="6" id="KW-0408">Iron</keyword>
<dbReference type="Pfam" id="PF13640">
    <property type="entry name" value="2OG-FeII_Oxy_3"/>
    <property type="match status" value="1"/>
</dbReference>
<dbReference type="PANTHER" id="PTHR12907">
    <property type="entry name" value="EGL NINE HOMOLOG-RELATED"/>
    <property type="match status" value="1"/>
</dbReference>
<evidence type="ECO:0000256" key="6">
    <source>
        <dbReference type="ARBA" id="ARBA00023004"/>
    </source>
</evidence>
<dbReference type="STRING" id="167879.CPS_4923"/>
<evidence type="ECO:0000259" key="7">
    <source>
        <dbReference type="PROSITE" id="PS51471"/>
    </source>
</evidence>
<dbReference type="GO" id="GO:0008198">
    <property type="term" value="F:ferrous iron binding"/>
    <property type="evidence" value="ECO:0007669"/>
    <property type="project" value="TreeGrafter"/>
</dbReference>
<organism evidence="8 9">
    <name type="scientific">Colwellia psychrerythraea (strain 34H / ATCC BAA-681)</name>
    <name type="common">Vibrio psychroerythus</name>
    <dbReference type="NCBI Taxonomy" id="167879"/>
    <lineage>
        <taxon>Bacteria</taxon>
        <taxon>Pseudomonadati</taxon>
        <taxon>Pseudomonadota</taxon>
        <taxon>Gammaproteobacteria</taxon>
        <taxon>Alteromonadales</taxon>
        <taxon>Colwelliaceae</taxon>
        <taxon>Colwellia</taxon>
    </lineage>
</organism>
<dbReference type="HOGENOM" id="CLU_022206_1_0_6"/>
<dbReference type="GO" id="GO:0031543">
    <property type="term" value="F:peptidyl-proline dioxygenase activity"/>
    <property type="evidence" value="ECO:0007669"/>
    <property type="project" value="TreeGrafter"/>
</dbReference>
<dbReference type="AlphaFoldDB" id="Q47UG1"/>
<dbReference type="GO" id="GO:0071456">
    <property type="term" value="P:cellular response to hypoxia"/>
    <property type="evidence" value="ECO:0007669"/>
    <property type="project" value="TreeGrafter"/>
</dbReference>
<evidence type="ECO:0000256" key="5">
    <source>
        <dbReference type="ARBA" id="ARBA00023002"/>
    </source>
</evidence>
<evidence type="ECO:0000313" key="8">
    <source>
        <dbReference type="EMBL" id="AAZ26647.1"/>
    </source>
</evidence>
<dbReference type="InterPro" id="IPR005123">
    <property type="entry name" value="Oxoglu/Fe-dep_dioxygenase_dom"/>
</dbReference>
<gene>
    <name evidence="8" type="ordered locus">CPS_4923</name>
</gene>
<dbReference type="GO" id="GO:0031418">
    <property type="term" value="F:L-ascorbic acid binding"/>
    <property type="evidence" value="ECO:0007669"/>
    <property type="project" value="UniProtKB-KW"/>
</dbReference>
<sequence length="227" mass="25362">MSLSLAQTTYSGGDTSLFESISGDIVDKGYSIRPYALPTNLTSLLSQHIIELPTDEFKRAGIGRTKDHMINDFIRTDAISWITDDSEAGCAWINWAESLQAYLNRRLFLGLFSFESHFAHYAKGDFYKKHKDAFKGEGNRVLSVVVYLNPHWASSDGGELVIYDKNSPSSVVVDNSKITVIPSFGTIVVFLSEEFPHEVLAAKRDRYSIAGWFRLNNSIANNIDPPS</sequence>
<feature type="domain" description="Fe2OG dioxygenase" evidence="7">
    <location>
        <begin position="107"/>
        <end position="215"/>
    </location>
</feature>
<name>Q47UG1_COLP3</name>
<dbReference type="PROSITE" id="PS51471">
    <property type="entry name" value="FE2OG_OXY"/>
    <property type="match status" value="1"/>
</dbReference>
<keyword evidence="3" id="KW-0847">Vitamin C</keyword>
<dbReference type="Gene3D" id="2.60.120.620">
    <property type="entry name" value="q2cbj1_9rhob like domain"/>
    <property type="match status" value="1"/>
</dbReference>
<comment type="cofactor">
    <cofactor evidence="1">
        <name>L-ascorbate</name>
        <dbReference type="ChEBI" id="CHEBI:38290"/>
    </cofactor>
</comment>
<evidence type="ECO:0000256" key="2">
    <source>
        <dbReference type="ARBA" id="ARBA00022723"/>
    </source>
</evidence>
<dbReference type="InterPro" id="IPR044862">
    <property type="entry name" value="Pro_4_hyd_alph_FE2OG_OXY"/>
</dbReference>
<reference evidence="8" key="1">
    <citation type="journal article" date="2005" name="Proc. Natl. Acad. Sci. U.S.A.">
        <title>The psychrophilic lifestyle as revealed by the genome sequence of Colwellia psychrerythraea 34H through genomic and proteomic analyses.</title>
        <authorList>
            <person name="Methe B.A."/>
            <person name="Nelson K.E."/>
            <person name="Deming J.W."/>
            <person name="Momen B."/>
            <person name="Melamud E."/>
            <person name="Zhang X."/>
            <person name="Moult J."/>
            <person name="Madupu R."/>
            <person name="Nelson W.C."/>
            <person name="Dodson R.J."/>
            <person name="Brinkac L.M."/>
            <person name="Daugherty S.C."/>
            <person name="Durkin A.S."/>
            <person name="DeBoy R.T."/>
            <person name="Kolonay J.F."/>
            <person name="Sullivan S.A."/>
            <person name="Zhou L."/>
            <person name="Davidsen T.M."/>
            <person name="Wu M."/>
            <person name="Huston A.L."/>
            <person name="Lewis M."/>
            <person name="Weaver B."/>
            <person name="Weidman J.F."/>
            <person name="Khouri H."/>
            <person name="Utterback T.R."/>
            <person name="Feldblyum T.V."/>
            <person name="Fraser C.M."/>
        </authorList>
    </citation>
    <scope>NUCLEOTIDE SEQUENCE [LARGE SCALE GENOMIC DNA]</scope>
    <source>
        <strain evidence="8">34H</strain>
    </source>
</reference>
<dbReference type="PANTHER" id="PTHR12907:SF26">
    <property type="entry name" value="HIF PROLYL HYDROXYLASE, ISOFORM C"/>
    <property type="match status" value="1"/>
</dbReference>
<evidence type="ECO:0000313" key="9">
    <source>
        <dbReference type="Proteomes" id="UP000000547"/>
    </source>
</evidence>
<protein>
    <submittedName>
        <fullName evidence="8">Oxidoreductase, 2OG-Fe(II) oxygenase family</fullName>
    </submittedName>
</protein>
<dbReference type="InterPro" id="IPR006620">
    <property type="entry name" value="Pro_4_hyd_alph"/>
</dbReference>
<dbReference type="KEGG" id="cps:CPS_4923"/>
<evidence type="ECO:0000256" key="3">
    <source>
        <dbReference type="ARBA" id="ARBA00022896"/>
    </source>
</evidence>
<dbReference type="RefSeq" id="WP_011045642.1">
    <property type="nucleotide sequence ID" value="NC_003910.7"/>
</dbReference>
<keyword evidence="4" id="KW-0223">Dioxygenase</keyword>
<accession>Q47UG1</accession>